<evidence type="ECO:0008006" key="6">
    <source>
        <dbReference type="Google" id="ProtNLM"/>
    </source>
</evidence>
<reference evidence="4 5" key="1">
    <citation type="submission" date="2020-06" db="EMBL/GenBank/DDBJ databases">
        <authorList>
            <consortium name="Wellcome Sanger Institute Data Sharing"/>
        </authorList>
    </citation>
    <scope>NUCLEOTIDE SEQUENCE [LARGE SCALE GENOMIC DNA]</scope>
</reference>
<evidence type="ECO:0000256" key="2">
    <source>
        <dbReference type="SAM" id="Coils"/>
    </source>
</evidence>
<evidence type="ECO:0000256" key="1">
    <source>
        <dbReference type="ARBA" id="ARBA00023054"/>
    </source>
</evidence>
<reference evidence="4" key="2">
    <citation type="submission" date="2025-08" db="UniProtKB">
        <authorList>
            <consortium name="Ensembl"/>
        </authorList>
    </citation>
    <scope>IDENTIFICATION</scope>
</reference>
<dbReference type="PANTHER" id="PTHR21549:SF1">
    <property type="entry name" value="COILED-COIL DOMAIN-CONTAINING PROTEIN 148"/>
    <property type="match status" value="1"/>
</dbReference>
<feature type="coiled-coil region" evidence="2">
    <location>
        <begin position="469"/>
        <end position="503"/>
    </location>
</feature>
<feature type="region of interest" description="Disordered" evidence="3">
    <location>
        <begin position="577"/>
        <end position="598"/>
    </location>
</feature>
<keyword evidence="1 2" id="KW-0175">Coiled coil</keyword>
<dbReference type="AlphaFoldDB" id="A0AAY4CU02"/>
<reference evidence="4" key="3">
    <citation type="submission" date="2025-09" db="UniProtKB">
        <authorList>
            <consortium name="Ensembl"/>
        </authorList>
    </citation>
    <scope>IDENTIFICATION</scope>
</reference>
<evidence type="ECO:0000313" key="4">
    <source>
        <dbReference type="Ensembl" id="ENSDCDP00010036722.1"/>
    </source>
</evidence>
<name>A0AAY4CU02_9TELE</name>
<keyword evidence="5" id="KW-1185">Reference proteome</keyword>
<gene>
    <name evidence="4" type="primary">CCDC148</name>
</gene>
<dbReference type="InterPro" id="IPR039902">
    <property type="entry name" value="CCDC148/CCDC112"/>
</dbReference>
<dbReference type="Ensembl" id="ENSDCDT00010046192.1">
    <property type="protein sequence ID" value="ENSDCDP00010036722.1"/>
    <property type="gene ID" value="ENSDCDG00010024020.1"/>
</dbReference>
<dbReference type="Proteomes" id="UP000694580">
    <property type="component" value="Chromosome 9"/>
</dbReference>
<organism evidence="4 5">
    <name type="scientific">Denticeps clupeoides</name>
    <name type="common">denticle herring</name>
    <dbReference type="NCBI Taxonomy" id="299321"/>
    <lineage>
        <taxon>Eukaryota</taxon>
        <taxon>Metazoa</taxon>
        <taxon>Chordata</taxon>
        <taxon>Craniata</taxon>
        <taxon>Vertebrata</taxon>
        <taxon>Euteleostomi</taxon>
        <taxon>Actinopterygii</taxon>
        <taxon>Neopterygii</taxon>
        <taxon>Teleostei</taxon>
        <taxon>Clupei</taxon>
        <taxon>Clupeiformes</taxon>
        <taxon>Denticipitoidei</taxon>
        <taxon>Denticipitidae</taxon>
        <taxon>Denticeps</taxon>
    </lineage>
</organism>
<protein>
    <recommendedName>
        <fullName evidence="6">Coiled-coil domain-containing protein 148</fullName>
    </recommendedName>
</protein>
<proteinExistence type="predicted"/>
<evidence type="ECO:0000256" key="3">
    <source>
        <dbReference type="SAM" id="MobiDB-lite"/>
    </source>
</evidence>
<dbReference type="PANTHER" id="PTHR21549">
    <property type="entry name" value="MUTATED IN BLADDER CANCER 1"/>
    <property type="match status" value="1"/>
</dbReference>
<feature type="compositionally biased region" description="Basic and acidic residues" evidence="3">
    <location>
        <begin position="398"/>
        <end position="443"/>
    </location>
</feature>
<sequence>MSGRDLRAFVTSHRADDFEKLTMGFKVGLGRANCKPVQYEKLLATVEAKRSSSKNIEQKFNRTLHKAHQAREDGLLRQHRQLWATEHQRLARAGEKAELELQSFLERKGVCDSSEFAEMLEYELELRADREEFRRATVEPVWQLREDLQHRLGEGCPAASQQREWKSVLQQVRFVKDQQEAIETKLQSERCPLEQELMEAEESFAVGDDSLADLQEVPEEISSARCPYPELGSSILQAFHTLSGKYKSRWHRLQERLKGLDRYCGWPAEKHLRFQLTVGQYSPELRNRARLCTDMLQRVFPDTPQQQLSAHRRTWDWYRFAVSQRKALVQSWRRDRADLLAKALLMLEEARMEHQRQLATEDRHRDQQHVCARLREKLEQWHAQQEEVAQLEAAMAMRRQEEEKERLKKEQERELARRTHQKEQVKQYNEGKQRQREEEERRDELRLSELRRAMAVQAGRDKQRVQFREERLLQRREEREARLQEKLKEEEEREERLEALCNQVAVVAEADPERMMGATKAWRGHHHPEEEEEFVLQRPLYPLHTYTETQIVSDPRVRIEQALREAGLHNTLYAKEVLSRVPPPRPPRRDTESTAFRS</sequence>
<dbReference type="GeneTree" id="ENSGT00940000153988"/>
<evidence type="ECO:0000313" key="5">
    <source>
        <dbReference type="Proteomes" id="UP000694580"/>
    </source>
</evidence>
<feature type="region of interest" description="Disordered" evidence="3">
    <location>
        <begin position="395"/>
        <end position="443"/>
    </location>
</feature>
<accession>A0AAY4CU02</accession>